<dbReference type="SUPFAM" id="SSF51445">
    <property type="entry name" value="(Trans)glycosidases"/>
    <property type="match status" value="1"/>
</dbReference>
<accession>A0ABS7XDB2</accession>
<evidence type="ECO:0000256" key="1">
    <source>
        <dbReference type="SAM" id="SignalP"/>
    </source>
</evidence>
<feature type="chain" id="PRO_5046387010" evidence="1">
    <location>
        <begin position="20"/>
        <end position="636"/>
    </location>
</feature>
<protein>
    <submittedName>
        <fullName evidence="3">Alpha-amylase family protein</fullName>
    </submittedName>
</protein>
<dbReference type="EMBL" id="JAERPS020000007">
    <property type="protein sequence ID" value="MBZ9613549.1"/>
    <property type="molecule type" value="Genomic_DNA"/>
</dbReference>
<dbReference type="SMART" id="SM00642">
    <property type="entry name" value="Aamy"/>
    <property type="match status" value="1"/>
</dbReference>
<dbReference type="CDD" id="cd11349">
    <property type="entry name" value="AmyAc_3"/>
    <property type="match status" value="1"/>
</dbReference>
<dbReference type="PANTHER" id="PTHR10357:SF205">
    <property type="entry name" value="O-GLYCOSYL HYDROLASE FAMILY 13"/>
    <property type="match status" value="1"/>
</dbReference>
<dbReference type="InterPro" id="IPR006047">
    <property type="entry name" value="GH13_cat_dom"/>
</dbReference>
<dbReference type="RefSeq" id="WP_205312017.1">
    <property type="nucleotide sequence ID" value="NZ_JAERPS020000007.1"/>
</dbReference>
<feature type="signal peptide" evidence="1">
    <location>
        <begin position="1"/>
        <end position="19"/>
    </location>
</feature>
<gene>
    <name evidence="3" type="ORF">I4W93_018300</name>
</gene>
<organism evidence="3 4">
    <name type="scientific">Rheinheimera maricola</name>
    <dbReference type="NCBI Taxonomy" id="2793282"/>
    <lineage>
        <taxon>Bacteria</taxon>
        <taxon>Pseudomonadati</taxon>
        <taxon>Pseudomonadota</taxon>
        <taxon>Gammaproteobacteria</taxon>
        <taxon>Chromatiales</taxon>
        <taxon>Chromatiaceae</taxon>
        <taxon>Rheinheimera</taxon>
    </lineage>
</organism>
<feature type="domain" description="Glycosyl hydrolase family 13 catalytic" evidence="2">
    <location>
        <begin position="55"/>
        <end position="526"/>
    </location>
</feature>
<proteinExistence type="predicted"/>
<name>A0ABS7XDB2_9GAMM</name>
<keyword evidence="1" id="KW-0732">Signal</keyword>
<comment type="caution">
    <text evidence="3">The sequence shown here is derived from an EMBL/GenBank/DDBJ whole genome shotgun (WGS) entry which is preliminary data.</text>
</comment>
<dbReference type="Gene3D" id="3.20.20.80">
    <property type="entry name" value="Glycosidases"/>
    <property type="match status" value="2"/>
</dbReference>
<dbReference type="InterPro" id="IPR017853">
    <property type="entry name" value="GH"/>
</dbReference>
<dbReference type="PROSITE" id="PS51257">
    <property type="entry name" value="PROKAR_LIPOPROTEIN"/>
    <property type="match status" value="1"/>
</dbReference>
<dbReference type="PANTHER" id="PTHR10357">
    <property type="entry name" value="ALPHA-AMYLASE FAMILY MEMBER"/>
    <property type="match status" value="1"/>
</dbReference>
<reference evidence="3 4" key="2">
    <citation type="submission" date="2021-08" db="EMBL/GenBank/DDBJ databases">
        <title>Rheinheimera aquimaris sp. nov., isolated from seawater of the East Sea in Korea.</title>
        <authorList>
            <person name="Kim K.H."/>
            <person name="Wenting R."/>
            <person name="Kim K.R."/>
            <person name="Jeon C.O."/>
        </authorList>
    </citation>
    <scope>NUCLEOTIDE SEQUENCE [LARGE SCALE GENOMIC DNA]</scope>
    <source>
        <strain evidence="3 4">MA-13</strain>
    </source>
</reference>
<evidence type="ECO:0000259" key="2">
    <source>
        <dbReference type="SMART" id="SM00642"/>
    </source>
</evidence>
<dbReference type="Proteomes" id="UP000663814">
    <property type="component" value="Unassembled WGS sequence"/>
</dbReference>
<keyword evidence="4" id="KW-1185">Reference proteome</keyword>
<sequence>MRKLTTILTLGLAGSLLLACSPAPEPTITAKSVDAAADSTAAQQHDASGKVVLYQVFTRLFGNTNTSNTPWGTLEQNGVGKFADFTPQALSAIKAMGVSHIWYTGVPHHALVRDYTAYGISHDDPDVIKGRAGSPYAVKDYYNVNPDLATDPANRLAEFEALIARTHQHDMKVLIDIVPNHVARQYQSLANPTGVSDFGANDDTSVEYARDNNFYYVPGSAFAVPAWPDSYKVLGGDTHPAADGTFAENPAKWTGNGSRATQPAFDDWYETVKINYGVKPDGSYDFASLPSDYADKDWRAHYAFWQDKEVPDSWLKFRDITQYWLAKGVDGFRYDMAEMVPVEFWSYLNSHIKQTNPNAFLLAEVYQPHLYRDYIRLGKMDYLYDKVEFYDNLKLVMQGKGPTSALVETQQRMADIEHHMLHFLENHDEQRIAAPEFAGDARKGKPAMVVSATISTSPTMLYFGQDVGEPGDGDAGFGKASRTTIFDYWGVPQHQKWMNNGKFDGAALDSESLALHHYYKKLLSFTANAPALMGDYVELHSVNLAAGTSYSEQQLAFARYNEQQKLIIASHFNSDSSVSFALTLPAELISQWQLADGQYPLSDKLNGGENTLQVASGVGTVAVQLAPLASVILELQ</sequence>
<evidence type="ECO:0000313" key="3">
    <source>
        <dbReference type="EMBL" id="MBZ9613549.1"/>
    </source>
</evidence>
<evidence type="ECO:0000313" key="4">
    <source>
        <dbReference type="Proteomes" id="UP000663814"/>
    </source>
</evidence>
<dbReference type="Pfam" id="PF00128">
    <property type="entry name" value="Alpha-amylase"/>
    <property type="match status" value="2"/>
</dbReference>
<reference evidence="3 4" key="1">
    <citation type="submission" date="2020-12" db="EMBL/GenBank/DDBJ databases">
        <authorList>
            <person name="Ruan W."/>
            <person name="Khan S.A."/>
            <person name="Jeon C.O."/>
        </authorList>
    </citation>
    <scope>NUCLEOTIDE SEQUENCE [LARGE SCALE GENOMIC DNA]</scope>
    <source>
        <strain evidence="3 4">MA-13</strain>
    </source>
</reference>